<evidence type="ECO:0000313" key="2">
    <source>
        <dbReference type="Proteomes" id="UP000812287"/>
    </source>
</evidence>
<protein>
    <submittedName>
        <fullName evidence="1">Uncharacterized protein</fullName>
    </submittedName>
</protein>
<dbReference type="EMBL" id="MU250577">
    <property type="protein sequence ID" value="KAG7440059.1"/>
    <property type="molecule type" value="Genomic_DNA"/>
</dbReference>
<keyword evidence="2" id="KW-1185">Reference proteome</keyword>
<gene>
    <name evidence="1" type="ORF">BT62DRAFT_642397</name>
</gene>
<dbReference type="SUPFAM" id="SSF52047">
    <property type="entry name" value="RNI-like"/>
    <property type="match status" value="1"/>
</dbReference>
<dbReference type="OrthoDB" id="2951530at2759"/>
<comment type="caution">
    <text evidence="1">The sequence shown here is derived from an EMBL/GenBank/DDBJ whole genome shotgun (WGS) entry which is preliminary data.</text>
</comment>
<dbReference type="GeneID" id="66104030"/>
<accession>A0A9P8ALU7</accession>
<reference evidence="1" key="1">
    <citation type="submission" date="2020-11" db="EMBL/GenBank/DDBJ databases">
        <title>Adaptations for nitrogen fixation in a non-lichenized fungal sporocarp promotes dispersal by wood-feeding termites.</title>
        <authorList>
            <consortium name="DOE Joint Genome Institute"/>
            <person name="Koch R.A."/>
            <person name="Yoon G."/>
            <person name="Arayal U."/>
            <person name="Lail K."/>
            <person name="Amirebrahimi M."/>
            <person name="Labutti K."/>
            <person name="Lipzen A."/>
            <person name="Riley R."/>
            <person name="Barry K."/>
            <person name="Henrissat B."/>
            <person name="Grigoriev I.V."/>
            <person name="Herr J.R."/>
            <person name="Aime M.C."/>
        </authorList>
    </citation>
    <scope>NUCLEOTIDE SEQUENCE</scope>
    <source>
        <strain evidence="1">MCA 3950</strain>
    </source>
</reference>
<organism evidence="1 2">
    <name type="scientific">Guyanagaster necrorhizus</name>
    <dbReference type="NCBI Taxonomy" id="856835"/>
    <lineage>
        <taxon>Eukaryota</taxon>
        <taxon>Fungi</taxon>
        <taxon>Dikarya</taxon>
        <taxon>Basidiomycota</taxon>
        <taxon>Agaricomycotina</taxon>
        <taxon>Agaricomycetes</taxon>
        <taxon>Agaricomycetidae</taxon>
        <taxon>Agaricales</taxon>
        <taxon>Marasmiineae</taxon>
        <taxon>Physalacriaceae</taxon>
        <taxon>Guyanagaster</taxon>
    </lineage>
</organism>
<evidence type="ECO:0000313" key="1">
    <source>
        <dbReference type="EMBL" id="KAG7440059.1"/>
    </source>
</evidence>
<dbReference type="RefSeq" id="XP_043033559.1">
    <property type="nucleotide sequence ID" value="XM_043181734.1"/>
</dbReference>
<name>A0A9P8ALU7_9AGAR</name>
<dbReference type="Proteomes" id="UP000812287">
    <property type="component" value="Unassembled WGS sequence"/>
</dbReference>
<proteinExistence type="predicted"/>
<sequence>MSVAVQVPVRAFQMLPIELVLKIFHMATFDGPDYNVPLALSHVSRDCRSIVSSEARLWTNIRVNNQSAVGHPRRVGANPQDVFPALSVYLRNSGQLPFNLSIGYAGLPRYERYPDLGDFIEPRTDGFTLSHATHLGNILAAHVHRLQSLTVRTRSWEIYTLIVNQWVGLRLPLVESWSVEYGNVQDIGLFHVYADMFKVDVEQSENILTNCGDACSPDELASIGRHYFPQLKRLRLWATPHQWTFSTRNLVELVLQNIPDFYRANDDLLRVILANSQHTLQILELNGVLHTSVGLPSARLPLPAVHTLRIGFGYIEEFSTILRIAEFPALTNLRLKHLEDCLNEDTQHQEEMADIFDALVDELPLHQLTALYIEAVSFPRENLHRTVAWEAIRNSKVPQDEYPDPMRFISQLNALQSLTLVRPDPMFLQSMNYSPPRSTLFLPSLRKLRFETSIPTEYSYIVEYWRCRMRVLMHASGGRYLGPGLERLELLLPDTVDKVGLARWIHNRRPYAESMVVNFQPEYFPFVLAEDEGDFMAVD</sequence>
<dbReference type="AlphaFoldDB" id="A0A9P8ALU7"/>